<feature type="transmembrane region" description="Helical" evidence="1">
    <location>
        <begin position="20"/>
        <end position="38"/>
    </location>
</feature>
<dbReference type="GO" id="GO:0004175">
    <property type="term" value="F:endopeptidase activity"/>
    <property type="evidence" value="ECO:0007669"/>
    <property type="project" value="UniProtKB-ARBA"/>
</dbReference>
<keyword evidence="1" id="KW-0472">Membrane</keyword>
<dbReference type="EMBL" id="MT631557">
    <property type="protein sequence ID" value="QNO53989.1"/>
    <property type="molecule type" value="Genomic_DNA"/>
</dbReference>
<evidence type="ECO:0000259" key="2">
    <source>
        <dbReference type="Pfam" id="PF02517"/>
    </source>
</evidence>
<sequence length="304" mass="33534">MKKSYFINPDENRLRAGWRIFLFLVAMFLIAIIVNGVVKLAGGPPADETFSWVLRGIIVIINATLVVWILRRYIDKKSFVSLGLKFDSLGILDVLVGIILSGLMVGIVFVVLLSFGLLEIEEVGWTGSGISPIFGIILWFFGIGAAVAWSEELAFRGYLLQNMSEGIGLVWAVTISCIFYGVIHMLNPNSTWLSGVLIALIGVLRIFGWLRSSQLWLSMGMHAGWNFFQGPIFGFQVSGLSTESLIKQTVIGPDWITGGSFGPEAGIVVVPVVLLALLVMFLWTSKRKNTPWILHSKKGILTKE</sequence>
<feature type="transmembrane region" description="Helical" evidence="1">
    <location>
        <begin position="222"/>
        <end position="241"/>
    </location>
</feature>
<feature type="transmembrane region" description="Helical" evidence="1">
    <location>
        <begin position="261"/>
        <end position="283"/>
    </location>
</feature>
<dbReference type="PANTHER" id="PTHR39430:SF1">
    <property type="entry name" value="PROTEASE"/>
    <property type="match status" value="1"/>
</dbReference>
<dbReference type="Pfam" id="PF02517">
    <property type="entry name" value="Rce1-like"/>
    <property type="match status" value="1"/>
</dbReference>
<dbReference type="PANTHER" id="PTHR39430">
    <property type="entry name" value="MEMBRANE-ASSOCIATED PROTEASE-RELATED"/>
    <property type="match status" value="1"/>
</dbReference>
<feature type="domain" description="CAAX prenyl protease 2/Lysostaphin resistance protein A-like" evidence="2">
    <location>
        <begin position="136"/>
        <end position="228"/>
    </location>
</feature>
<feature type="transmembrane region" description="Helical" evidence="1">
    <location>
        <begin position="91"/>
        <end position="118"/>
    </location>
</feature>
<reference evidence="3" key="1">
    <citation type="submission" date="2020-06" db="EMBL/GenBank/DDBJ databases">
        <title>Unique genomic features of the anaerobic methanotrophic archaea.</title>
        <authorList>
            <person name="Chadwick G.L."/>
            <person name="Skennerton C.T."/>
            <person name="Laso-Perez R."/>
            <person name="Leu A.O."/>
            <person name="Speth D.R."/>
            <person name="Yu H."/>
            <person name="Morgan-Lang C."/>
            <person name="Hatzenpichler R."/>
            <person name="Goudeau D."/>
            <person name="Malmstrom R."/>
            <person name="Brazelton W.J."/>
            <person name="Woyke T."/>
            <person name="Hallam S.J."/>
            <person name="Tyson G.W."/>
            <person name="Wegener G."/>
            <person name="Boetius A."/>
            <person name="Orphan V."/>
        </authorList>
    </citation>
    <scope>NUCLEOTIDE SEQUENCE</scope>
</reference>
<feature type="transmembrane region" description="Helical" evidence="1">
    <location>
        <begin position="169"/>
        <end position="186"/>
    </location>
</feature>
<name>A0A7G9Z155_9EURY</name>
<dbReference type="AlphaFoldDB" id="A0A7G9Z155"/>
<protein>
    <recommendedName>
        <fullName evidence="2">CAAX prenyl protease 2/Lysostaphin resistance protein A-like domain-containing protein</fullName>
    </recommendedName>
</protein>
<feature type="transmembrane region" description="Helical" evidence="1">
    <location>
        <begin position="50"/>
        <end position="70"/>
    </location>
</feature>
<keyword evidence="1" id="KW-1133">Transmembrane helix</keyword>
<keyword evidence="1" id="KW-0812">Transmembrane</keyword>
<accession>A0A7G9Z155</accession>
<feature type="transmembrane region" description="Helical" evidence="1">
    <location>
        <begin position="130"/>
        <end position="149"/>
    </location>
</feature>
<dbReference type="InterPro" id="IPR003675">
    <property type="entry name" value="Rce1/LyrA-like_dom"/>
</dbReference>
<organism evidence="3">
    <name type="scientific">Candidatus Methanophagaceae archaeon ANME-1 ERB6</name>
    <dbReference type="NCBI Taxonomy" id="2759912"/>
    <lineage>
        <taxon>Archaea</taxon>
        <taxon>Methanobacteriati</taxon>
        <taxon>Methanobacteriota</taxon>
        <taxon>Stenosarchaea group</taxon>
        <taxon>Methanomicrobia</taxon>
        <taxon>Candidatus Methanophagales</taxon>
        <taxon>Candidatus Methanophagaceae</taxon>
    </lineage>
</organism>
<proteinExistence type="predicted"/>
<evidence type="ECO:0000256" key="1">
    <source>
        <dbReference type="SAM" id="Phobius"/>
    </source>
</evidence>
<gene>
    <name evidence="3" type="ORF">OHMBFCMF_00008</name>
</gene>
<dbReference type="GO" id="GO:0080120">
    <property type="term" value="P:CAAX-box protein maturation"/>
    <property type="evidence" value="ECO:0007669"/>
    <property type="project" value="UniProtKB-ARBA"/>
</dbReference>
<feature type="transmembrane region" description="Helical" evidence="1">
    <location>
        <begin position="192"/>
        <end position="210"/>
    </location>
</feature>
<evidence type="ECO:0000313" key="3">
    <source>
        <dbReference type="EMBL" id="QNO53989.1"/>
    </source>
</evidence>